<evidence type="ECO:0000259" key="7">
    <source>
        <dbReference type="Pfam" id="PF18697"/>
    </source>
</evidence>
<sequence>MWGDEPLGVNGGLPPHLIDEPARRGSRKLNAWTESLLLGVTVATINEVKGATVDRADEIPEDLQKVTPGDWVYVKVFKRQWNEPRREGPYKVVLTTPIAVKVQGNRRDVHNVL</sequence>
<dbReference type="EMBL" id="JAERUA010000017">
    <property type="protein sequence ID" value="KAI1887946.1"/>
    <property type="molecule type" value="Genomic_DNA"/>
</dbReference>
<evidence type="ECO:0000256" key="4">
    <source>
        <dbReference type="ARBA" id="ARBA00022759"/>
    </source>
</evidence>
<feature type="region of interest" description="Disordered" evidence="6">
    <location>
        <begin position="1"/>
        <end position="20"/>
    </location>
</feature>
<dbReference type="GO" id="GO:0016779">
    <property type="term" value="F:nucleotidyltransferase activity"/>
    <property type="evidence" value="ECO:0007669"/>
    <property type="project" value="UniProtKB-KW"/>
</dbReference>
<evidence type="ECO:0000256" key="5">
    <source>
        <dbReference type="ARBA" id="ARBA00022801"/>
    </source>
</evidence>
<keyword evidence="5" id="KW-0378">Hydrolase</keyword>
<comment type="caution">
    <text evidence="8">The sequence shown here is derived from an EMBL/GenBank/DDBJ whole genome shotgun (WGS) entry which is preliminary data.</text>
</comment>
<keyword evidence="9" id="KW-1185">Reference proteome</keyword>
<evidence type="ECO:0000256" key="2">
    <source>
        <dbReference type="ARBA" id="ARBA00022695"/>
    </source>
</evidence>
<dbReference type="AlphaFoldDB" id="A0A8T3CUB1"/>
<keyword evidence="2" id="KW-0548">Nucleotidyltransferase</keyword>
<feature type="domain" description="Murine leukemia virus integrase C-terminal" evidence="7">
    <location>
        <begin position="67"/>
        <end position="110"/>
    </location>
</feature>
<evidence type="ECO:0000313" key="9">
    <source>
        <dbReference type="Proteomes" id="UP000829720"/>
    </source>
</evidence>
<evidence type="ECO:0000256" key="1">
    <source>
        <dbReference type="ARBA" id="ARBA00022679"/>
    </source>
</evidence>
<gene>
    <name evidence="8" type="ORF">AGOR_G00179980</name>
</gene>
<reference evidence="8" key="1">
    <citation type="submission" date="2021-01" db="EMBL/GenBank/DDBJ databases">
        <authorList>
            <person name="Zahm M."/>
            <person name="Roques C."/>
            <person name="Cabau C."/>
            <person name="Klopp C."/>
            <person name="Donnadieu C."/>
            <person name="Jouanno E."/>
            <person name="Lampietro C."/>
            <person name="Louis A."/>
            <person name="Herpin A."/>
            <person name="Echchiki A."/>
            <person name="Berthelot C."/>
            <person name="Parey E."/>
            <person name="Roest-Crollius H."/>
            <person name="Braasch I."/>
            <person name="Postlethwait J."/>
            <person name="Bobe J."/>
            <person name="Montfort J."/>
            <person name="Bouchez O."/>
            <person name="Begum T."/>
            <person name="Mejri S."/>
            <person name="Adams A."/>
            <person name="Chen W.-J."/>
            <person name="Guiguen Y."/>
        </authorList>
    </citation>
    <scope>NUCLEOTIDE SEQUENCE</scope>
    <source>
        <tissue evidence="8">Blood</tissue>
    </source>
</reference>
<dbReference type="OrthoDB" id="8947436at2759"/>
<accession>A0A8T3CUB1</accession>
<evidence type="ECO:0000313" key="8">
    <source>
        <dbReference type="EMBL" id="KAI1887946.1"/>
    </source>
</evidence>
<proteinExistence type="predicted"/>
<dbReference type="GO" id="GO:0004519">
    <property type="term" value="F:endonuclease activity"/>
    <property type="evidence" value="ECO:0007669"/>
    <property type="project" value="UniProtKB-KW"/>
</dbReference>
<dbReference type="Proteomes" id="UP000829720">
    <property type="component" value="Unassembled WGS sequence"/>
</dbReference>
<dbReference type="Gene3D" id="2.30.30.850">
    <property type="match status" value="1"/>
</dbReference>
<dbReference type="Pfam" id="PF18697">
    <property type="entry name" value="MLVIN_C"/>
    <property type="match status" value="1"/>
</dbReference>
<organism evidence="8 9">
    <name type="scientific">Albula goreensis</name>
    <dbReference type="NCBI Taxonomy" id="1534307"/>
    <lineage>
        <taxon>Eukaryota</taxon>
        <taxon>Metazoa</taxon>
        <taxon>Chordata</taxon>
        <taxon>Craniata</taxon>
        <taxon>Vertebrata</taxon>
        <taxon>Euteleostomi</taxon>
        <taxon>Actinopterygii</taxon>
        <taxon>Neopterygii</taxon>
        <taxon>Teleostei</taxon>
        <taxon>Albuliformes</taxon>
        <taxon>Albulidae</taxon>
        <taxon>Albula</taxon>
    </lineage>
</organism>
<keyword evidence="1" id="KW-0808">Transferase</keyword>
<evidence type="ECO:0000256" key="3">
    <source>
        <dbReference type="ARBA" id="ARBA00022722"/>
    </source>
</evidence>
<dbReference type="GO" id="GO:0016787">
    <property type="term" value="F:hydrolase activity"/>
    <property type="evidence" value="ECO:0007669"/>
    <property type="project" value="UniProtKB-KW"/>
</dbReference>
<protein>
    <recommendedName>
        <fullName evidence="7">Murine leukemia virus integrase C-terminal domain-containing protein</fullName>
    </recommendedName>
</protein>
<keyword evidence="3" id="KW-0540">Nuclease</keyword>
<dbReference type="InterPro" id="IPR040643">
    <property type="entry name" value="MLVIN_C"/>
</dbReference>
<evidence type="ECO:0000256" key="6">
    <source>
        <dbReference type="SAM" id="MobiDB-lite"/>
    </source>
</evidence>
<name>A0A8T3CUB1_9TELE</name>
<keyword evidence="4" id="KW-0255">Endonuclease</keyword>